<protein>
    <recommendedName>
        <fullName evidence="2">Response regulatory domain-containing protein</fullName>
    </recommendedName>
</protein>
<gene>
    <name evidence="3" type="ORF">BsIDN1_25090</name>
</gene>
<organism evidence="3 4">
    <name type="scientific">Bacillus safensis</name>
    <dbReference type="NCBI Taxonomy" id="561879"/>
    <lineage>
        <taxon>Bacteria</taxon>
        <taxon>Bacillati</taxon>
        <taxon>Bacillota</taxon>
        <taxon>Bacilli</taxon>
        <taxon>Bacillales</taxon>
        <taxon>Bacillaceae</taxon>
        <taxon>Bacillus</taxon>
    </lineage>
</organism>
<dbReference type="PROSITE" id="PS50110">
    <property type="entry name" value="RESPONSE_REGULATORY"/>
    <property type="match status" value="1"/>
</dbReference>
<evidence type="ECO:0000313" key="4">
    <source>
        <dbReference type="Proteomes" id="UP000464658"/>
    </source>
</evidence>
<dbReference type="InterPro" id="IPR001789">
    <property type="entry name" value="Sig_transdc_resp-reg_receiver"/>
</dbReference>
<evidence type="ECO:0000256" key="1">
    <source>
        <dbReference type="PROSITE-ProRule" id="PRU00169"/>
    </source>
</evidence>
<evidence type="ECO:0000313" key="3">
    <source>
        <dbReference type="EMBL" id="BBP88891.1"/>
    </source>
</evidence>
<feature type="modified residue" description="4-aspartylphosphate" evidence="1">
    <location>
        <position position="33"/>
    </location>
</feature>
<dbReference type="PANTHER" id="PTHR47233:SF3">
    <property type="entry name" value="CHEMOTAXIS PROTEIN CHEV"/>
    <property type="match status" value="1"/>
</dbReference>
<dbReference type="PANTHER" id="PTHR47233">
    <property type="entry name" value="CHEMOTAXIS PROTEIN CHEV"/>
    <property type="match status" value="1"/>
</dbReference>
<keyword evidence="1" id="KW-0597">Phosphoprotein</keyword>
<dbReference type="Pfam" id="PF00072">
    <property type="entry name" value="Response_reg"/>
    <property type="match status" value="1"/>
</dbReference>
<dbReference type="Proteomes" id="UP000464658">
    <property type="component" value="Chromosome"/>
</dbReference>
<sequence>MTFEDGKQAYDHVMDLVSKGISVTEEIDMIITDIEMPKMDGHRLTKLLKDNPLTNSIPILIFSSLITEDLRHKGETIGADDQISKPEIHQLIEKVDHFII</sequence>
<reference evidence="3 4" key="1">
    <citation type="submission" date="2019-12" db="EMBL/GenBank/DDBJ databases">
        <title>Full genome sequence of a Bacillus safensis strain isolated from commercially available natto in Indonesia.</title>
        <authorList>
            <person name="Yoshida M."/>
            <person name="Uomi M."/>
            <person name="Waturangi D."/>
            <person name="Ekaputri J.J."/>
            <person name="Setiamarga D.H.E."/>
        </authorList>
    </citation>
    <scope>NUCLEOTIDE SEQUENCE [LARGE SCALE GENOMIC DNA]</scope>
    <source>
        <strain evidence="3 4">IDN1</strain>
    </source>
</reference>
<feature type="domain" description="Response regulatory" evidence="2">
    <location>
        <begin position="1"/>
        <end position="100"/>
    </location>
</feature>
<dbReference type="AlphaFoldDB" id="A0A5S9M7I4"/>
<dbReference type="InterPro" id="IPR011006">
    <property type="entry name" value="CheY-like_superfamily"/>
</dbReference>
<dbReference type="GO" id="GO:0000160">
    <property type="term" value="P:phosphorelay signal transduction system"/>
    <property type="evidence" value="ECO:0007669"/>
    <property type="project" value="InterPro"/>
</dbReference>
<dbReference type="SUPFAM" id="SSF52172">
    <property type="entry name" value="CheY-like"/>
    <property type="match status" value="1"/>
</dbReference>
<dbReference type="Gene3D" id="3.40.50.2300">
    <property type="match status" value="1"/>
</dbReference>
<name>A0A5S9M7I4_BACIA</name>
<accession>A0A5S9M7I4</accession>
<proteinExistence type="predicted"/>
<dbReference type="EMBL" id="AP021906">
    <property type="protein sequence ID" value="BBP88891.1"/>
    <property type="molecule type" value="Genomic_DNA"/>
</dbReference>
<evidence type="ECO:0000259" key="2">
    <source>
        <dbReference type="PROSITE" id="PS50110"/>
    </source>
</evidence>